<accession>A0A0L8GWZ9</accession>
<organism evidence="2">
    <name type="scientific">Octopus bimaculoides</name>
    <name type="common">California two-spotted octopus</name>
    <dbReference type="NCBI Taxonomy" id="37653"/>
    <lineage>
        <taxon>Eukaryota</taxon>
        <taxon>Metazoa</taxon>
        <taxon>Spiralia</taxon>
        <taxon>Lophotrochozoa</taxon>
        <taxon>Mollusca</taxon>
        <taxon>Cephalopoda</taxon>
        <taxon>Coleoidea</taxon>
        <taxon>Octopodiformes</taxon>
        <taxon>Octopoda</taxon>
        <taxon>Incirrata</taxon>
        <taxon>Octopodidae</taxon>
        <taxon>Octopus</taxon>
    </lineage>
</organism>
<feature type="chain" id="PRO_5005583334" evidence="1">
    <location>
        <begin position="17"/>
        <end position="50"/>
    </location>
</feature>
<dbReference type="AlphaFoldDB" id="A0A0L8GWZ9"/>
<sequence>MAVVLWHLMSFDMFASESFTCCYKSLRVTQLMSFLCIYEIPLSQPQQIPI</sequence>
<dbReference type="EMBL" id="KQ420081">
    <property type="protein sequence ID" value="KOF81364.1"/>
    <property type="molecule type" value="Genomic_DNA"/>
</dbReference>
<reference evidence="2" key="1">
    <citation type="submission" date="2015-07" db="EMBL/GenBank/DDBJ databases">
        <title>MeaNS - Measles Nucleotide Surveillance Program.</title>
        <authorList>
            <person name="Tran T."/>
            <person name="Druce J."/>
        </authorList>
    </citation>
    <scope>NUCLEOTIDE SEQUENCE</scope>
    <source>
        <strain evidence="2">UCB-OBI-ISO-001</strain>
        <tissue evidence="2">Gonad</tissue>
    </source>
</reference>
<protein>
    <submittedName>
        <fullName evidence="2">Uncharacterized protein</fullName>
    </submittedName>
</protein>
<gene>
    <name evidence="2" type="ORF">OCBIM_22026628mg</name>
</gene>
<proteinExistence type="predicted"/>
<evidence type="ECO:0000256" key="1">
    <source>
        <dbReference type="SAM" id="SignalP"/>
    </source>
</evidence>
<keyword evidence="1" id="KW-0732">Signal</keyword>
<evidence type="ECO:0000313" key="2">
    <source>
        <dbReference type="EMBL" id="KOF81364.1"/>
    </source>
</evidence>
<feature type="signal peptide" evidence="1">
    <location>
        <begin position="1"/>
        <end position="16"/>
    </location>
</feature>
<name>A0A0L8GWZ9_OCTBM</name>